<sequence length="85" mass="9611">MTISQLFSMACKVRNNREEIEEKEKRGRNKRMLEHVTRARSFSLPLAVEAPKASLHSRNSMGISVSSLSRGRKLLLEAEATKQSP</sequence>
<protein>
    <submittedName>
        <fullName evidence="2">Uncharacterized protein</fullName>
    </submittedName>
</protein>
<dbReference type="EMBL" id="JAUNZN010000011">
    <property type="protein sequence ID" value="KAK4814714.1"/>
    <property type="molecule type" value="Genomic_DNA"/>
</dbReference>
<evidence type="ECO:0000313" key="3">
    <source>
        <dbReference type="Proteomes" id="UP001333110"/>
    </source>
</evidence>
<keyword evidence="3" id="KW-1185">Reference proteome</keyword>
<accession>A0AAN7RPA6</accession>
<evidence type="ECO:0000313" key="2">
    <source>
        <dbReference type="EMBL" id="KAK4814714.1"/>
    </source>
</evidence>
<evidence type="ECO:0000313" key="1">
    <source>
        <dbReference type="EMBL" id="KAK4814713.1"/>
    </source>
</evidence>
<gene>
    <name evidence="1" type="ORF">QYF61_026292</name>
    <name evidence="2" type="ORF">QYF61_026293</name>
</gene>
<dbReference type="AlphaFoldDB" id="A0AAN7RPA6"/>
<dbReference type="Proteomes" id="UP001333110">
    <property type="component" value="Unassembled WGS sequence"/>
</dbReference>
<name>A0AAN7RPA6_MYCAM</name>
<dbReference type="EMBL" id="JAUNZN010000011">
    <property type="protein sequence ID" value="KAK4814713.1"/>
    <property type="molecule type" value="Genomic_DNA"/>
</dbReference>
<reference evidence="2 3" key="1">
    <citation type="journal article" date="2023" name="J. Hered.">
        <title>Chromosome-level genome of the wood stork (Mycteria americana) provides insight into avian chromosome evolution.</title>
        <authorList>
            <person name="Flamio R. Jr."/>
            <person name="Ramstad K.M."/>
        </authorList>
    </citation>
    <scope>NUCLEOTIDE SEQUENCE [LARGE SCALE GENOMIC DNA]</scope>
    <source>
        <strain evidence="2">JAX WOST 10</strain>
    </source>
</reference>
<comment type="caution">
    <text evidence="2">The sequence shown here is derived from an EMBL/GenBank/DDBJ whole genome shotgun (WGS) entry which is preliminary data.</text>
</comment>
<organism evidence="2 3">
    <name type="scientific">Mycteria americana</name>
    <name type="common">Wood stork</name>
    <dbReference type="NCBI Taxonomy" id="33587"/>
    <lineage>
        <taxon>Eukaryota</taxon>
        <taxon>Metazoa</taxon>
        <taxon>Chordata</taxon>
        <taxon>Craniata</taxon>
        <taxon>Vertebrata</taxon>
        <taxon>Euteleostomi</taxon>
        <taxon>Archelosauria</taxon>
        <taxon>Archosauria</taxon>
        <taxon>Dinosauria</taxon>
        <taxon>Saurischia</taxon>
        <taxon>Theropoda</taxon>
        <taxon>Coelurosauria</taxon>
        <taxon>Aves</taxon>
        <taxon>Neognathae</taxon>
        <taxon>Neoaves</taxon>
        <taxon>Aequornithes</taxon>
        <taxon>Ciconiiformes</taxon>
        <taxon>Ciconiidae</taxon>
        <taxon>Mycteria</taxon>
    </lineage>
</organism>
<proteinExistence type="predicted"/>